<dbReference type="Proteomes" id="UP000585050">
    <property type="component" value="Unassembled WGS sequence"/>
</dbReference>
<keyword evidence="1" id="KW-0472">Membrane</keyword>
<keyword evidence="1" id="KW-1133">Transmembrane helix</keyword>
<dbReference type="PANTHER" id="PTHR34219">
    <property type="entry name" value="IRON-REGULATED INNER MEMBRANE PROTEIN-RELATED"/>
    <property type="match status" value="1"/>
</dbReference>
<keyword evidence="1" id="KW-0812">Transmembrane</keyword>
<dbReference type="AlphaFoldDB" id="A0A7X8SLE6"/>
<organism evidence="2 3">
    <name type="scientific">Flammeovirga agarivorans</name>
    <dbReference type="NCBI Taxonomy" id="2726742"/>
    <lineage>
        <taxon>Bacteria</taxon>
        <taxon>Pseudomonadati</taxon>
        <taxon>Bacteroidota</taxon>
        <taxon>Cytophagia</taxon>
        <taxon>Cytophagales</taxon>
        <taxon>Flammeovirgaceae</taxon>
        <taxon>Flammeovirga</taxon>
    </lineage>
</organism>
<dbReference type="Pfam" id="PF03929">
    <property type="entry name" value="PepSY_TM"/>
    <property type="match status" value="1"/>
</dbReference>
<feature type="transmembrane region" description="Helical" evidence="1">
    <location>
        <begin position="150"/>
        <end position="171"/>
    </location>
</feature>
<accession>A0A7X8SLE6</accession>
<comment type="caution">
    <text evidence="2">The sequence shown here is derived from an EMBL/GenBank/DDBJ whole genome shotgun (WGS) entry which is preliminary data.</text>
</comment>
<name>A0A7X8SLE6_9BACT</name>
<evidence type="ECO:0000313" key="2">
    <source>
        <dbReference type="EMBL" id="NLR92287.1"/>
    </source>
</evidence>
<evidence type="ECO:0000256" key="1">
    <source>
        <dbReference type="SAM" id="Phobius"/>
    </source>
</evidence>
<feature type="transmembrane region" description="Helical" evidence="1">
    <location>
        <begin position="20"/>
        <end position="41"/>
    </location>
</feature>
<feature type="transmembrane region" description="Helical" evidence="1">
    <location>
        <begin position="355"/>
        <end position="375"/>
    </location>
</feature>
<evidence type="ECO:0000313" key="3">
    <source>
        <dbReference type="Proteomes" id="UP000585050"/>
    </source>
</evidence>
<feature type="transmembrane region" description="Helical" evidence="1">
    <location>
        <begin position="489"/>
        <end position="509"/>
    </location>
</feature>
<protein>
    <submittedName>
        <fullName evidence="2">PepSY domain-containing protein</fullName>
    </submittedName>
</protein>
<dbReference type="EMBL" id="JABAIL010000004">
    <property type="protein sequence ID" value="NLR92287.1"/>
    <property type="molecule type" value="Genomic_DNA"/>
</dbReference>
<feature type="transmembrane region" description="Helical" evidence="1">
    <location>
        <begin position="396"/>
        <end position="417"/>
    </location>
</feature>
<sequence>MKLKGLKNRDYNVMFHVHTVSGIVISFALFIIFYAGAFSLFRDEIVQWENKDLRYPLTEEINIANAIEKVDEAYNLHYYEIANIILPSEHAPVYSIYASHVENDTTNTRMAAYYHESLNKIQDLKAPPTTVGETLYRLHFFDQIPNVGKYISGLVALFFLFATISGIIIHWQNMFTKFYAIVFEGKWKNIWTNMHTVLGLIGIPFQLIYAVTGAFFGLLTFILIPTVLLKYDGDQNKVLQKIRPYDRIEVKEDASLASNNIPIDEIYKNIKRAYPNHEVQTVRMRNYKKEDGFAIWHLASEESILSNGAVVTFLKDGVINQEYSVFPHNKGYSLAVLDYISKLHFGNFGGHTMRVIYFVLAMLTCIMILSGVMIWRKARDNKRYSEKQRSFHHKVTKSYLSICLSLFPATALLFIFNKIVPLDLQDRTLYVNLLFFGLWVLMSVSGYFIEKYSTLNKVFLISGGVIAILIPFVNGIVTGDWFWNTLFTYSNVAIVDIFWLFTGISGLLFSKFNINQSPKDSNHKKFEKELATTY</sequence>
<feature type="transmembrane region" description="Helical" evidence="1">
    <location>
        <begin position="197"/>
        <end position="224"/>
    </location>
</feature>
<proteinExistence type="predicted"/>
<dbReference type="RefSeq" id="WP_168883004.1">
    <property type="nucleotide sequence ID" value="NZ_JABAIL010000004.1"/>
</dbReference>
<feature type="transmembrane region" description="Helical" evidence="1">
    <location>
        <begin position="458"/>
        <end position="477"/>
    </location>
</feature>
<dbReference type="PANTHER" id="PTHR34219:SF3">
    <property type="entry name" value="BLL7967 PROTEIN"/>
    <property type="match status" value="1"/>
</dbReference>
<keyword evidence="3" id="KW-1185">Reference proteome</keyword>
<gene>
    <name evidence="2" type="ORF">HGP29_13770</name>
</gene>
<feature type="transmembrane region" description="Helical" evidence="1">
    <location>
        <begin position="429"/>
        <end position="449"/>
    </location>
</feature>
<dbReference type="InterPro" id="IPR005625">
    <property type="entry name" value="PepSY-ass_TM"/>
</dbReference>
<reference evidence="2 3" key="1">
    <citation type="submission" date="2020-04" db="EMBL/GenBank/DDBJ databases">
        <title>Flammeovirga sp. SR4, a novel species isolated from seawater.</title>
        <authorList>
            <person name="Wang X."/>
        </authorList>
    </citation>
    <scope>NUCLEOTIDE SEQUENCE [LARGE SCALE GENOMIC DNA]</scope>
    <source>
        <strain evidence="2 3">SR4</strain>
    </source>
</reference>